<dbReference type="STRING" id="5217.A0A4Q1BPB9"/>
<evidence type="ECO:0000259" key="2">
    <source>
        <dbReference type="SMART" id="SM00543"/>
    </source>
</evidence>
<dbReference type="OrthoDB" id="361797at2759"/>
<dbReference type="InterPro" id="IPR003890">
    <property type="entry name" value="MIF4G-like_typ-3"/>
</dbReference>
<dbReference type="Pfam" id="PF02854">
    <property type="entry name" value="MIF4G"/>
    <property type="match status" value="1"/>
</dbReference>
<feature type="compositionally biased region" description="Low complexity" evidence="1">
    <location>
        <begin position="192"/>
        <end position="203"/>
    </location>
</feature>
<accession>A0A4Q1BPB9</accession>
<gene>
    <name evidence="3" type="ORF">M231_02926</name>
</gene>
<dbReference type="PANTHER" id="PTHR18034:SF4">
    <property type="entry name" value="NUCLEOLAR MIF4G DOMAIN-CONTAINING PROTEIN 1"/>
    <property type="match status" value="1"/>
</dbReference>
<protein>
    <recommendedName>
        <fullName evidence="2">MIF4G domain-containing protein</fullName>
    </recommendedName>
</protein>
<proteinExistence type="predicted"/>
<feature type="compositionally biased region" description="Basic and acidic residues" evidence="1">
    <location>
        <begin position="83"/>
        <end position="100"/>
    </location>
</feature>
<feature type="domain" description="MIF4G" evidence="2">
    <location>
        <begin position="289"/>
        <end position="504"/>
    </location>
</feature>
<dbReference type="Proteomes" id="UP000289152">
    <property type="component" value="Unassembled WGS sequence"/>
</dbReference>
<sequence length="807" mass="89037">MSSGSRSRRPSSRGPRLPATLLAQVAPQSGLGRQRSLFRKPSSGSLRVPASSTSRYANRNEPVQHVGSRPNPQDRAGPSSRPQTERSRQSTGDAKGKRNAIDQQRPSVTTNKRSLTLRLPEPDEDVAEDEEIAWLEYALHKEKDQEGGDDGLDELISFADSIGPKKKRRKRGSPELESTEESSVSHGGDVLSPASSTTSTPTSVRGVRQISPFPQLDHSQGHLAGTEHDDEQGPQRIATTSEIPPSDAHLAVPSVTTSQRYLPPHLRSAQLAAKAHGDVAETENRRRLERKSQNLLNKVSEASLGSILAELEELYHAHSRNDVTTVLTDLIIQMISSRSNLLGSFVTLYATLVGALYRVIGTEFGAHFVYTLVSRYNTLAGGLSPPTLLAETIYETPDASKEGLNLLTLIAELYNAQVVSARLIYDLIRHFLNSGSEAEVIGEQEVEGLLKIMQSSGQQLRSDDSASLTDIVGVLRGKIKGKESTLTSRARFMIETLSNLKNGKQKSTQSDALSLERRRKFLSGLGRKQRLMASEPLRVSLNDLLNADVRGKWWLVGAGWSGNPLAEVQPTRSRKKTKIDEEQALLKIARKQGMNTDIRKAVFIVLMTSEDYIHACDRLSALTMTEVQQREHVRVALHCCGTYALWDFLRELGEDISGESSHPSGKLTRSVGKERIVNLAKTLAYLVARNSIDLTIFRILDFTSLQTSTHRFLANFLSVLMLSTQTTSPLFSLPRAWGLESIDHTAIENIFHEMLDKPELAQGWAFFIKTKASGRMIEKVLDDVTEGQKHCIGQGLNIVSKILSQTV</sequence>
<keyword evidence="4" id="KW-1185">Reference proteome</keyword>
<dbReference type="GO" id="GO:0003723">
    <property type="term" value="F:RNA binding"/>
    <property type="evidence" value="ECO:0007669"/>
    <property type="project" value="InterPro"/>
</dbReference>
<name>A0A4Q1BPB9_TREME</name>
<evidence type="ECO:0000313" key="3">
    <source>
        <dbReference type="EMBL" id="RXK39733.1"/>
    </source>
</evidence>
<feature type="region of interest" description="Disordered" evidence="1">
    <location>
        <begin position="143"/>
        <end position="249"/>
    </location>
</feature>
<dbReference type="SMART" id="SM00543">
    <property type="entry name" value="MIF4G"/>
    <property type="match status" value="1"/>
</dbReference>
<dbReference type="InterPro" id="IPR016024">
    <property type="entry name" value="ARM-type_fold"/>
</dbReference>
<dbReference type="InParanoid" id="A0A4Q1BPB9"/>
<evidence type="ECO:0000313" key="4">
    <source>
        <dbReference type="Proteomes" id="UP000289152"/>
    </source>
</evidence>
<organism evidence="3 4">
    <name type="scientific">Tremella mesenterica</name>
    <name type="common">Jelly fungus</name>
    <dbReference type="NCBI Taxonomy" id="5217"/>
    <lineage>
        <taxon>Eukaryota</taxon>
        <taxon>Fungi</taxon>
        <taxon>Dikarya</taxon>
        <taxon>Basidiomycota</taxon>
        <taxon>Agaricomycotina</taxon>
        <taxon>Tremellomycetes</taxon>
        <taxon>Tremellales</taxon>
        <taxon>Tremellaceae</taxon>
        <taxon>Tremella</taxon>
    </lineage>
</organism>
<feature type="compositionally biased region" description="Polar residues" evidence="1">
    <location>
        <begin position="101"/>
        <end position="114"/>
    </location>
</feature>
<dbReference type="InterPro" id="IPR050781">
    <property type="entry name" value="CWC22_splicing_factor"/>
</dbReference>
<dbReference type="EMBL" id="SDIL01000027">
    <property type="protein sequence ID" value="RXK39733.1"/>
    <property type="molecule type" value="Genomic_DNA"/>
</dbReference>
<feature type="region of interest" description="Disordered" evidence="1">
    <location>
        <begin position="1"/>
        <end position="127"/>
    </location>
</feature>
<dbReference type="Gene3D" id="1.25.40.180">
    <property type="match status" value="1"/>
</dbReference>
<evidence type="ECO:0000256" key="1">
    <source>
        <dbReference type="SAM" id="MobiDB-lite"/>
    </source>
</evidence>
<feature type="compositionally biased region" description="Polar residues" evidence="1">
    <location>
        <begin position="42"/>
        <end position="57"/>
    </location>
</feature>
<dbReference type="FunCoup" id="A0A4Q1BPB9">
    <property type="interactions" value="544"/>
</dbReference>
<reference evidence="3 4" key="1">
    <citation type="submission" date="2016-06" db="EMBL/GenBank/DDBJ databases">
        <title>Evolution of pathogenesis and genome organization in the Tremellales.</title>
        <authorList>
            <person name="Cuomo C."/>
            <person name="Litvintseva A."/>
            <person name="Heitman J."/>
            <person name="Chen Y."/>
            <person name="Sun S."/>
            <person name="Springer D."/>
            <person name="Dromer F."/>
            <person name="Young S."/>
            <person name="Zeng Q."/>
            <person name="Chapman S."/>
            <person name="Gujja S."/>
            <person name="Saif S."/>
            <person name="Birren B."/>
        </authorList>
    </citation>
    <scope>NUCLEOTIDE SEQUENCE [LARGE SCALE GENOMIC DNA]</scope>
    <source>
        <strain evidence="3 4">ATCC 28783</strain>
    </source>
</reference>
<feature type="compositionally biased region" description="Basic residues" evidence="1">
    <location>
        <begin position="1"/>
        <end position="11"/>
    </location>
</feature>
<dbReference type="GO" id="GO:0042274">
    <property type="term" value="P:ribosomal small subunit biogenesis"/>
    <property type="evidence" value="ECO:0007669"/>
    <property type="project" value="TreeGrafter"/>
</dbReference>
<dbReference type="PANTHER" id="PTHR18034">
    <property type="entry name" value="CELL CYCLE CONTROL PROTEIN CWF22-RELATED"/>
    <property type="match status" value="1"/>
</dbReference>
<comment type="caution">
    <text evidence="3">The sequence shown here is derived from an EMBL/GenBank/DDBJ whole genome shotgun (WGS) entry which is preliminary data.</text>
</comment>
<dbReference type="GO" id="GO:0005730">
    <property type="term" value="C:nucleolus"/>
    <property type="evidence" value="ECO:0007669"/>
    <property type="project" value="TreeGrafter"/>
</dbReference>
<dbReference type="AlphaFoldDB" id="A0A4Q1BPB9"/>
<dbReference type="VEuPathDB" id="FungiDB:TREMEDRAFT_25710"/>
<dbReference type="SUPFAM" id="SSF48371">
    <property type="entry name" value="ARM repeat"/>
    <property type="match status" value="1"/>
</dbReference>